<protein>
    <submittedName>
        <fullName evidence="2">GD15653</fullName>
    </submittedName>
</protein>
<feature type="region of interest" description="Disordered" evidence="1">
    <location>
        <begin position="1"/>
        <end position="78"/>
    </location>
</feature>
<feature type="region of interest" description="Disordered" evidence="1">
    <location>
        <begin position="97"/>
        <end position="117"/>
    </location>
</feature>
<evidence type="ECO:0000313" key="3">
    <source>
        <dbReference type="Proteomes" id="UP000000304"/>
    </source>
</evidence>
<proteinExistence type="predicted"/>
<dbReference type="Bgee" id="FBgn0187315">
    <property type="expression patterns" value="Expressed in female reproductive system and 3 other cell types or tissues"/>
</dbReference>
<feature type="compositionally biased region" description="Basic and acidic residues" evidence="1">
    <location>
        <begin position="55"/>
        <end position="65"/>
    </location>
</feature>
<dbReference type="Proteomes" id="UP000000304">
    <property type="component" value="Chromosome X"/>
</dbReference>
<dbReference type="HOGENOM" id="CLU_2087350_0_0_1"/>
<keyword evidence="3" id="KW-1185">Reference proteome</keyword>
<gene>
    <name evidence="2" type="primary">Dsim\GD15653</name>
    <name evidence="2" type="ORF">Dsim_GD15653</name>
</gene>
<dbReference type="AlphaFoldDB" id="B4R6W9"/>
<dbReference type="EMBL" id="CM000366">
    <property type="protein sequence ID" value="EDX18265.1"/>
    <property type="molecule type" value="Genomic_DNA"/>
</dbReference>
<sequence>MSLGGESKHTPKLSNLRPLDDDQLVRIVRTPRPSNGLGQHPAQDRLKRLQAQLKRMQDNGKEQGTTKRSAHSSLTARRSTEVCCKCNQGKQKEQKQRHLKCRMRKSLPQPLPRLCRA</sequence>
<dbReference type="STRING" id="7240.B4R6W9"/>
<evidence type="ECO:0000313" key="2">
    <source>
        <dbReference type="EMBL" id="EDX18265.1"/>
    </source>
</evidence>
<accession>B4R6W9</accession>
<reference evidence="2 3" key="1">
    <citation type="journal article" date="2007" name="Nature">
        <title>Evolution of genes and genomes on the Drosophila phylogeny.</title>
        <authorList>
            <consortium name="Drosophila 12 Genomes Consortium"/>
            <person name="Clark A.G."/>
            <person name="Eisen M.B."/>
            <person name="Smith D.R."/>
            <person name="Bergman C.M."/>
            <person name="Oliver B."/>
            <person name="Markow T.A."/>
            <person name="Kaufman T.C."/>
            <person name="Kellis M."/>
            <person name="Gelbart W."/>
            <person name="Iyer V.N."/>
            <person name="Pollard D.A."/>
            <person name="Sackton T.B."/>
            <person name="Larracuente A.M."/>
            <person name="Singh N.D."/>
            <person name="Abad J.P."/>
            <person name="Abt D.N."/>
            <person name="Adryan B."/>
            <person name="Aguade M."/>
            <person name="Akashi H."/>
            <person name="Anderson W.W."/>
            <person name="Aquadro C.F."/>
            <person name="Ardell D.H."/>
            <person name="Arguello R."/>
            <person name="Artieri C.G."/>
            <person name="Barbash D.A."/>
            <person name="Barker D."/>
            <person name="Barsanti P."/>
            <person name="Batterham P."/>
            <person name="Batzoglou S."/>
            <person name="Begun D."/>
            <person name="Bhutkar A."/>
            <person name="Blanco E."/>
            <person name="Bosak S.A."/>
            <person name="Bradley R.K."/>
            <person name="Brand A.D."/>
            <person name="Brent M.R."/>
            <person name="Brooks A.N."/>
            <person name="Brown R.H."/>
            <person name="Butlin R.K."/>
            <person name="Caggese C."/>
            <person name="Calvi B.R."/>
            <person name="Bernardo de Carvalho A."/>
            <person name="Caspi A."/>
            <person name="Castrezana S."/>
            <person name="Celniker S.E."/>
            <person name="Chang J.L."/>
            <person name="Chapple C."/>
            <person name="Chatterji S."/>
            <person name="Chinwalla A."/>
            <person name="Civetta A."/>
            <person name="Clifton S.W."/>
            <person name="Comeron J.M."/>
            <person name="Costello J.C."/>
            <person name="Coyne J.A."/>
            <person name="Daub J."/>
            <person name="David R.G."/>
            <person name="Delcher A.L."/>
            <person name="Delehaunty K."/>
            <person name="Do C.B."/>
            <person name="Ebling H."/>
            <person name="Edwards K."/>
            <person name="Eickbush T."/>
            <person name="Evans J.D."/>
            <person name="Filipski A."/>
            <person name="Findeiss S."/>
            <person name="Freyhult E."/>
            <person name="Fulton L."/>
            <person name="Fulton R."/>
            <person name="Garcia A.C."/>
            <person name="Gardiner A."/>
            <person name="Garfield D.A."/>
            <person name="Garvin B.E."/>
            <person name="Gibson G."/>
            <person name="Gilbert D."/>
            <person name="Gnerre S."/>
            <person name="Godfrey J."/>
            <person name="Good R."/>
            <person name="Gotea V."/>
            <person name="Gravely B."/>
            <person name="Greenberg A.J."/>
            <person name="Griffiths-Jones S."/>
            <person name="Gross S."/>
            <person name="Guigo R."/>
            <person name="Gustafson E.A."/>
            <person name="Haerty W."/>
            <person name="Hahn M.W."/>
            <person name="Halligan D.L."/>
            <person name="Halpern A.L."/>
            <person name="Halter G.M."/>
            <person name="Han M.V."/>
            <person name="Heger A."/>
            <person name="Hillier L."/>
            <person name="Hinrichs A.S."/>
            <person name="Holmes I."/>
            <person name="Hoskins R.A."/>
            <person name="Hubisz M.J."/>
            <person name="Hultmark D."/>
            <person name="Huntley M.A."/>
            <person name="Jaffe D.B."/>
            <person name="Jagadeeshan S."/>
            <person name="Jeck W.R."/>
            <person name="Johnson J."/>
            <person name="Jones C.D."/>
            <person name="Jordan W.C."/>
            <person name="Karpen G.H."/>
            <person name="Kataoka E."/>
            <person name="Keightley P.D."/>
            <person name="Kheradpour P."/>
            <person name="Kirkness E.F."/>
            <person name="Koerich L.B."/>
            <person name="Kristiansen K."/>
            <person name="Kudrna D."/>
            <person name="Kulathinal R.J."/>
            <person name="Kumar S."/>
            <person name="Kwok R."/>
            <person name="Lander E."/>
            <person name="Langley C.H."/>
            <person name="Lapoint R."/>
            <person name="Lazzaro B.P."/>
            <person name="Lee S.J."/>
            <person name="Levesque L."/>
            <person name="Li R."/>
            <person name="Lin C.F."/>
            <person name="Lin M.F."/>
            <person name="Lindblad-Toh K."/>
            <person name="Llopart A."/>
            <person name="Long M."/>
            <person name="Low L."/>
            <person name="Lozovsky E."/>
            <person name="Lu J."/>
            <person name="Luo M."/>
            <person name="Machado C.A."/>
            <person name="Makalowski W."/>
            <person name="Marzo M."/>
            <person name="Matsuda M."/>
            <person name="Matzkin L."/>
            <person name="McAllister B."/>
            <person name="McBride C.S."/>
            <person name="McKernan B."/>
            <person name="McKernan K."/>
            <person name="Mendez-Lago M."/>
            <person name="Minx P."/>
            <person name="Mollenhauer M.U."/>
            <person name="Montooth K."/>
            <person name="Mount S.M."/>
            <person name="Mu X."/>
            <person name="Myers E."/>
            <person name="Negre B."/>
            <person name="Newfeld S."/>
            <person name="Nielsen R."/>
            <person name="Noor M.A."/>
            <person name="O'Grady P."/>
            <person name="Pachter L."/>
            <person name="Papaceit M."/>
            <person name="Parisi M.J."/>
            <person name="Parisi M."/>
            <person name="Parts L."/>
            <person name="Pedersen J.S."/>
            <person name="Pesole G."/>
            <person name="Phillippy A.M."/>
            <person name="Ponting C.P."/>
            <person name="Pop M."/>
            <person name="Porcelli D."/>
            <person name="Powell J.R."/>
            <person name="Prohaska S."/>
            <person name="Pruitt K."/>
            <person name="Puig M."/>
            <person name="Quesneville H."/>
            <person name="Ram K.R."/>
            <person name="Rand D."/>
            <person name="Rasmussen M.D."/>
            <person name="Reed L.K."/>
            <person name="Reenan R."/>
            <person name="Reily A."/>
            <person name="Remington K.A."/>
            <person name="Rieger T.T."/>
            <person name="Ritchie M.G."/>
            <person name="Robin C."/>
            <person name="Rogers Y.H."/>
            <person name="Rohde C."/>
            <person name="Rozas J."/>
            <person name="Rubenfield M.J."/>
            <person name="Ruiz A."/>
            <person name="Russo S."/>
            <person name="Salzberg S.L."/>
            <person name="Sanchez-Gracia A."/>
            <person name="Saranga D.J."/>
            <person name="Sato H."/>
            <person name="Schaeffer S.W."/>
            <person name="Schatz M.C."/>
            <person name="Schlenke T."/>
            <person name="Schwartz R."/>
            <person name="Segarra C."/>
            <person name="Singh R.S."/>
            <person name="Sirot L."/>
            <person name="Sirota M."/>
            <person name="Sisneros N.B."/>
            <person name="Smith C.D."/>
            <person name="Smith T.F."/>
            <person name="Spieth J."/>
            <person name="Stage D.E."/>
            <person name="Stark A."/>
            <person name="Stephan W."/>
            <person name="Strausberg R.L."/>
            <person name="Strempel S."/>
            <person name="Sturgill D."/>
            <person name="Sutton G."/>
            <person name="Sutton G.G."/>
            <person name="Tao W."/>
            <person name="Teichmann S."/>
            <person name="Tobari Y.N."/>
            <person name="Tomimura Y."/>
            <person name="Tsolas J.M."/>
            <person name="Valente V.L."/>
            <person name="Venter E."/>
            <person name="Venter J.C."/>
            <person name="Vicario S."/>
            <person name="Vieira F.G."/>
            <person name="Vilella A.J."/>
            <person name="Villasante A."/>
            <person name="Walenz B."/>
            <person name="Wang J."/>
            <person name="Wasserman M."/>
            <person name="Watts T."/>
            <person name="Wilson D."/>
            <person name="Wilson R.K."/>
            <person name="Wing R.A."/>
            <person name="Wolfner M.F."/>
            <person name="Wong A."/>
            <person name="Wong G.K."/>
            <person name="Wu C.I."/>
            <person name="Wu G."/>
            <person name="Yamamoto D."/>
            <person name="Yang H.P."/>
            <person name="Yang S.P."/>
            <person name="Yorke J.A."/>
            <person name="Yoshida K."/>
            <person name="Zdobnov E."/>
            <person name="Zhang P."/>
            <person name="Zhang Y."/>
            <person name="Zimin A.V."/>
            <person name="Baldwin J."/>
            <person name="Abdouelleil A."/>
            <person name="Abdulkadir J."/>
            <person name="Abebe A."/>
            <person name="Abera B."/>
            <person name="Abreu J."/>
            <person name="Acer S.C."/>
            <person name="Aftuck L."/>
            <person name="Alexander A."/>
            <person name="An P."/>
            <person name="Anderson E."/>
            <person name="Anderson S."/>
            <person name="Arachi H."/>
            <person name="Azer M."/>
            <person name="Bachantsang P."/>
            <person name="Barry A."/>
            <person name="Bayul T."/>
            <person name="Berlin A."/>
            <person name="Bessette D."/>
            <person name="Bloom T."/>
            <person name="Blye J."/>
            <person name="Boguslavskiy L."/>
            <person name="Bonnet C."/>
            <person name="Boukhgalter B."/>
            <person name="Bourzgui I."/>
            <person name="Brown A."/>
            <person name="Cahill P."/>
            <person name="Channer S."/>
            <person name="Cheshatsang Y."/>
            <person name="Chuda L."/>
            <person name="Citroen M."/>
            <person name="Collymore A."/>
            <person name="Cooke P."/>
            <person name="Costello M."/>
            <person name="D'Aco K."/>
            <person name="Daza R."/>
            <person name="De Haan G."/>
            <person name="DeGray S."/>
            <person name="DeMaso C."/>
            <person name="Dhargay N."/>
            <person name="Dooley K."/>
            <person name="Dooley E."/>
            <person name="Doricent M."/>
            <person name="Dorje P."/>
            <person name="Dorjee K."/>
            <person name="Dupes A."/>
            <person name="Elong R."/>
            <person name="Falk J."/>
            <person name="Farina A."/>
            <person name="Faro S."/>
            <person name="Ferguson D."/>
            <person name="Fisher S."/>
            <person name="Foley C.D."/>
            <person name="Franke A."/>
            <person name="Friedrich D."/>
            <person name="Gadbois L."/>
            <person name="Gearin G."/>
            <person name="Gearin C.R."/>
            <person name="Giannoukos G."/>
            <person name="Goode T."/>
            <person name="Graham J."/>
            <person name="Grandbois E."/>
            <person name="Grewal S."/>
            <person name="Gyaltsen K."/>
            <person name="Hafez N."/>
            <person name="Hagos B."/>
            <person name="Hall J."/>
            <person name="Henson C."/>
            <person name="Hollinger A."/>
            <person name="Honan T."/>
            <person name="Huard M.D."/>
            <person name="Hughes L."/>
            <person name="Hurhula B."/>
            <person name="Husby M.E."/>
            <person name="Kamat A."/>
            <person name="Kanga B."/>
            <person name="Kashin S."/>
            <person name="Khazanovich D."/>
            <person name="Kisner P."/>
            <person name="Lance K."/>
            <person name="Lara M."/>
            <person name="Lee W."/>
            <person name="Lennon N."/>
            <person name="Letendre F."/>
            <person name="LeVine R."/>
            <person name="Lipovsky A."/>
            <person name="Liu X."/>
            <person name="Liu J."/>
            <person name="Liu S."/>
            <person name="Lokyitsang T."/>
            <person name="Lokyitsang Y."/>
            <person name="Lubonja R."/>
            <person name="Lui A."/>
            <person name="MacDonald P."/>
            <person name="Magnisalis V."/>
            <person name="Maru K."/>
            <person name="Matthews C."/>
            <person name="McCusker W."/>
            <person name="McDonough S."/>
            <person name="Mehta T."/>
            <person name="Meldrim J."/>
            <person name="Meneus L."/>
            <person name="Mihai O."/>
            <person name="Mihalev A."/>
            <person name="Mihova T."/>
            <person name="Mittelman R."/>
            <person name="Mlenga V."/>
            <person name="Montmayeur A."/>
            <person name="Mulrain L."/>
            <person name="Navidi A."/>
            <person name="Naylor J."/>
            <person name="Negash T."/>
            <person name="Nguyen T."/>
            <person name="Nguyen N."/>
            <person name="Nicol R."/>
            <person name="Norbu C."/>
            <person name="Norbu N."/>
            <person name="Novod N."/>
            <person name="O'Neill B."/>
            <person name="Osman S."/>
            <person name="Markiewicz E."/>
            <person name="Oyono O.L."/>
            <person name="Patti C."/>
            <person name="Phunkhang P."/>
            <person name="Pierre F."/>
            <person name="Priest M."/>
            <person name="Raghuraman S."/>
            <person name="Rege F."/>
            <person name="Reyes R."/>
            <person name="Rise C."/>
            <person name="Rogov P."/>
            <person name="Ross K."/>
            <person name="Ryan E."/>
            <person name="Settipalli S."/>
            <person name="Shea T."/>
            <person name="Sherpa N."/>
            <person name="Shi L."/>
            <person name="Shih D."/>
            <person name="Sparrow T."/>
            <person name="Spaulding J."/>
            <person name="Stalker J."/>
            <person name="Stange-Thomann N."/>
            <person name="Stavropoulos S."/>
            <person name="Stone C."/>
            <person name="Strader C."/>
            <person name="Tesfaye S."/>
            <person name="Thomson T."/>
            <person name="Thoulutsang Y."/>
            <person name="Thoulutsang D."/>
            <person name="Topham K."/>
            <person name="Topping I."/>
            <person name="Tsamla T."/>
            <person name="Vassiliev H."/>
            <person name="Vo A."/>
            <person name="Wangchuk T."/>
            <person name="Wangdi T."/>
            <person name="Weiand M."/>
            <person name="Wilkinson J."/>
            <person name="Wilson A."/>
            <person name="Yadav S."/>
            <person name="Young G."/>
            <person name="Yu Q."/>
            <person name="Zembek L."/>
            <person name="Zhong D."/>
            <person name="Zimmer A."/>
            <person name="Zwirko Z."/>
            <person name="Jaffe D.B."/>
            <person name="Alvarez P."/>
            <person name="Brockman W."/>
            <person name="Butler J."/>
            <person name="Chin C."/>
            <person name="Gnerre S."/>
            <person name="Grabherr M."/>
            <person name="Kleber M."/>
            <person name="Mauceli E."/>
            <person name="MacCallum I."/>
        </authorList>
    </citation>
    <scope>NUCLEOTIDE SEQUENCE [LARGE SCALE GENOMIC DNA]</scope>
    <source>
        <strain evidence="3">white501</strain>
    </source>
</reference>
<name>B4R6W9_DROSI</name>
<feature type="compositionally biased region" description="Polar residues" evidence="1">
    <location>
        <begin position="66"/>
        <end position="77"/>
    </location>
</feature>
<organism evidence="2 3">
    <name type="scientific">Drosophila simulans</name>
    <name type="common">Fruit fly</name>
    <dbReference type="NCBI Taxonomy" id="7240"/>
    <lineage>
        <taxon>Eukaryota</taxon>
        <taxon>Metazoa</taxon>
        <taxon>Ecdysozoa</taxon>
        <taxon>Arthropoda</taxon>
        <taxon>Hexapoda</taxon>
        <taxon>Insecta</taxon>
        <taxon>Pterygota</taxon>
        <taxon>Neoptera</taxon>
        <taxon>Endopterygota</taxon>
        <taxon>Diptera</taxon>
        <taxon>Brachycera</taxon>
        <taxon>Muscomorpha</taxon>
        <taxon>Ephydroidea</taxon>
        <taxon>Drosophilidae</taxon>
        <taxon>Drosophila</taxon>
        <taxon>Sophophora</taxon>
    </lineage>
</organism>
<evidence type="ECO:0000256" key="1">
    <source>
        <dbReference type="SAM" id="MobiDB-lite"/>
    </source>
</evidence>
<dbReference type="OrthoDB" id="548295at2759"/>